<dbReference type="RefSeq" id="WP_039223011.1">
    <property type="nucleotide sequence ID" value="NZ_JWLW01000066.1"/>
</dbReference>
<protein>
    <recommendedName>
        <fullName evidence="3 5">Regulatory protein RecX</fullName>
    </recommendedName>
</protein>
<dbReference type="GO" id="GO:0005737">
    <property type="term" value="C:cytoplasm"/>
    <property type="evidence" value="ECO:0007669"/>
    <property type="project" value="UniProtKB-SubCell"/>
</dbReference>
<feature type="domain" description="RecX third three-helical" evidence="7">
    <location>
        <begin position="100"/>
        <end position="146"/>
    </location>
</feature>
<comment type="subcellular location">
    <subcellularLocation>
        <location evidence="1 5">Cytoplasm</location>
    </subcellularLocation>
</comment>
<evidence type="ECO:0000256" key="3">
    <source>
        <dbReference type="ARBA" id="ARBA00018111"/>
    </source>
</evidence>
<reference evidence="8 9" key="1">
    <citation type="submission" date="2014-12" db="EMBL/GenBank/DDBJ databases">
        <title>Genome sequencing of Alteromonas marina AD001.</title>
        <authorList>
            <person name="Adrian T.G.S."/>
            <person name="Chan K.G."/>
        </authorList>
    </citation>
    <scope>NUCLEOTIDE SEQUENCE [LARGE SCALE GENOMIC DNA]</scope>
    <source>
        <strain evidence="8 9">AD001</strain>
    </source>
</reference>
<dbReference type="Pfam" id="PF02631">
    <property type="entry name" value="RecX_HTH2"/>
    <property type="match status" value="1"/>
</dbReference>
<dbReference type="InterPro" id="IPR036388">
    <property type="entry name" value="WH-like_DNA-bd_sf"/>
</dbReference>
<sequence length="152" mass="17887">MSEFDRKIITDAITRMLARREHSFNEIMRKLQQKGITGDAFMPILEEFKDADIQSDARFAESRARALYLKGKGPRAIKLDLQQYGVDESTAEYAMREIDADWFESAKKVKEKKFGEFYETEFALRQKQKQFLQYRGFYQEHIEYAVSANESS</sequence>
<evidence type="ECO:0000313" key="9">
    <source>
        <dbReference type="Proteomes" id="UP000031197"/>
    </source>
</evidence>
<dbReference type="InterPro" id="IPR053924">
    <property type="entry name" value="RecX_HTH_2nd"/>
</dbReference>
<evidence type="ECO:0000259" key="7">
    <source>
        <dbReference type="Pfam" id="PF21981"/>
    </source>
</evidence>
<evidence type="ECO:0000256" key="2">
    <source>
        <dbReference type="ARBA" id="ARBA00009695"/>
    </source>
</evidence>
<comment type="caution">
    <text evidence="8">The sequence shown here is derived from an EMBL/GenBank/DDBJ whole genome shotgun (WGS) entry which is preliminary data.</text>
</comment>
<evidence type="ECO:0000256" key="4">
    <source>
        <dbReference type="ARBA" id="ARBA00022490"/>
    </source>
</evidence>
<gene>
    <name evidence="5" type="primary">recX</name>
    <name evidence="8" type="ORF">RJ41_16270</name>
</gene>
<dbReference type="Gene3D" id="1.10.10.10">
    <property type="entry name" value="Winged helix-like DNA-binding domain superfamily/Winged helix DNA-binding domain"/>
    <property type="match status" value="3"/>
</dbReference>
<dbReference type="EMBL" id="JWLW01000066">
    <property type="protein sequence ID" value="KHT44432.1"/>
    <property type="molecule type" value="Genomic_DNA"/>
</dbReference>
<keyword evidence="9" id="KW-1185">Reference proteome</keyword>
<dbReference type="HAMAP" id="MF_01114">
    <property type="entry name" value="RecX"/>
    <property type="match status" value="1"/>
</dbReference>
<evidence type="ECO:0000256" key="5">
    <source>
        <dbReference type="HAMAP-Rule" id="MF_01114"/>
    </source>
</evidence>
<dbReference type="InterPro" id="IPR003783">
    <property type="entry name" value="Regulatory_RecX"/>
</dbReference>
<evidence type="ECO:0000256" key="1">
    <source>
        <dbReference type="ARBA" id="ARBA00004496"/>
    </source>
</evidence>
<proteinExistence type="inferred from homology"/>
<feature type="domain" description="RecX second three-helical" evidence="6">
    <location>
        <begin position="55"/>
        <end position="95"/>
    </location>
</feature>
<dbReference type="AlphaFoldDB" id="A0A0B3XZS0"/>
<dbReference type="Proteomes" id="UP000031197">
    <property type="component" value="Unassembled WGS sequence"/>
</dbReference>
<evidence type="ECO:0000259" key="6">
    <source>
        <dbReference type="Pfam" id="PF02631"/>
    </source>
</evidence>
<comment type="function">
    <text evidence="5">Modulates RecA activity.</text>
</comment>
<accession>A0A0B3XZS0</accession>
<dbReference type="PANTHER" id="PTHR33602:SF1">
    <property type="entry name" value="REGULATORY PROTEIN RECX FAMILY PROTEIN"/>
    <property type="match status" value="1"/>
</dbReference>
<dbReference type="Pfam" id="PF21981">
    <property type="entry name" value="RecX_HTH3"/>
    <property type="match status" value="1"/>
</dbReference>
<dbReference type="OrthoDB" id="7066780at2"/>
<keyword evidence="4 5" id="KW-0963">Cytoplasm</keyword>
<organism evidence="8 9">
    <name type="scientific">Alteromonas marina</name>
    <dbReference type="NCBI Taxonomy" id="203795"/>
    <lineage>
        <taxon>Bacteria</taxon>
        <taxon>Pseudomonadati</taxon>
        <taxon>Pseudomonadota</taxon>
        <taxon>Gammaproteobacteria</taxon>
        <taxon>Alteromonadales</taxon>
        <taxon>Alteromonadaceae</taxon>
        <taxon>Alteromonas/Salinimonas group</taxon>
        <taxon>Alteromonas</taxon>
    </lineage>
</organism>
<dbReference type="InterPro" id="IPR053925">
    <property type="entry name" value="RecX_HTH_3rd"/>
</dbReference>
<dbReference type="GO" id="GO:0006282">
    <property type="term" value="P:regulation of DNA repair"/>
    <property type="evidence" value="ECO:0007669"/>
    <property type="project" value="UniProtKB-UniRule"/>
</dbReference>
<comment type="similarity">
    <text evidence="2 5">Belongs to the RecX family.</text>
</comment>
<name>A0A0B3XZS0_9ALTE</name>
<dbReference type="PANTHER" id="PTHR33602">
    <property type="entry name" value="REGULATORY PROTEIN RECX FAMILY PROTEIN"/>
    <property type="match status" value="1"/>
</dbReference>
<evidence type="ECO:0000313" key="8">
    <source>
        <dbReference type="EMBL" id="KHT44432.1"/>
    </source>
</evidence>